<keyword evidence="19" id="KW-1185">Reference proteome</keyword>
<keyword evidence="8" id="KW-0625">Polysaccharide transport</keyword>
<evidence type="ECO:0000313" key="18">
    <source>
        <dbReference type="EMBL" id="SEA62300.1"/>
    </source>
</evidence>
<keyword evidence="12" id="KW-0564">Palmitate</keyword>
<dbReference type="AlphaFoldDB" id="A0A1H4CPP9"/>
<dbReference type="GO" id="GO:0015159">
    <property type="term" value="F:polysaccharide transmembrane transporter activity"/>
    <property type="evidence" value="ECO:0007669"/>
    <property type="project" value="InterPro"/>
</dbReference>
<evidence type="ECO:0000256" key="4">
    <source>
        <dbReference type="ARBA" id="ARBA00022452"/>
    </source>
</evidence>
<evidence type="ECO:0000256" key="8">
    <source>
        <dbReference type="ARBA" id="ARBA00023047"/>
    </source>
</evidence>
<evidence type="ECO:0000256" key="6">
    <source>
        <dbReference type="ARBA" id="ARBA00022692"/>
    </source>
</evidence>
<evidence type="ECO:0000256" key="14">
    <source>
        <dbReference type="ARBA" id="ARBA00023288"/>
    </source>
</evidence>
<accession>A0A1H4CPP9</accession>
<dbReference type="InterPro" id="IPR054765">
    <property type="entry name" value="SLBB_dom"/>
</dbReference>
<keyword evidence="14" id="KW-0449">Lipoprotein</keyword>
<evidence type="ECO:0000256" key="10">
    <source>
        <dbReference type="ARBA" id="ARBA00023114"/>
    </source>
</evidence>
<sequence length="271" mass="29687">MNKKIFVVSLTLICGAMFLLQSCATTKRNLVYFSNLPDSVVYNELITNNVEPKIQPGDALAIKVTTLNPDANILFNSGSLPMDNQSTGVSSSVSATASLPDGYIVDDDGFIDFPQLGKIKLEGLTKEQAQQKIAVEVAKTAKEPIINIRILNFKISVLGEVQRSGSFTIPNNKINVLEALSLAGDMTPYAIRDDVLVIREHNGHRIVKHINFNDKALLNSPFYNLQQNDIVYVRPENKLKAAQAANPALNRSLPIISASVSVIAILLSRLW</sequence>
<keyword evidence="3" id="KW-0813">Transport</keyword>
<evidence type="ECO:0000256" key="9">
    <source>
        <dbReference type="ARBA" id="ARBA00023065"/>
    </source>
</evidence>
<dbReference type="EMBL" id="FNQY01000034">
    <property type="protein sequence ID" value="SEA62300.1"/>
    <property type="molecule type" value="Genomic_DNA"/>
</dbReference>
<evidence type="ECO:0000259" key="17">
    <source>
        <dbReference type="Pfam" id="PF22461"/>
    </source>
</evidence>
<feature type="domain" description="Polysaccharide export protein N-terminal" evidence="16">
    <location>
        <begin position="51"/>
        <end position="150"/>
    </location>
</feature>
<proteinExistence type="inferred from homology"/>
<evidence type="ECO:0000256" key="7">
    <source>
        <dbReference type="ARBA" id="ARBA00022729"/>
    </source>
</evidence>
<dbReference type="GO" id="GO:0015288">
    <property type="term" value="F:porin activity"/>
    <property type="evidence" value="ECO:0007669"/>
    <property type="project" value="UniProtKB-KW"/>
</dbReference>
<organism evidence="18 19">
    <name type="scientific">Arachidicoccus rhizosphaerae</name>
    <dbReference type="NCBI Taxonomy" id="551991"/>
    <lineage>
        <taxon>Bacteria</taxon>
        <taxon>Pseudomonadati</taxon>
        <taxon>Bacteroidota</taxon>
        <taxon>Chitinophagia</taxon>
        <taxon>Chitinophagales</taxon>
        <taxon>Chitinophagaceae</taxon>
        <taxon>Arachidicoccus</taxon>
    </lineage>
</organism>
<reference evidence="18 19" key="1">
    <citation type="submission" date="2016-10" db="EMBL/GenBank/DDBJ databases">
        <authorList>
            <person name="de Groot N.N."/>
        </authorList>
    </citation>
    <scope>NUCLEOTIDE SEQUENCE [LARGE SCALE GENOMIC DNA]</scope>
    <source>
        <strain evidence="18 19">Vu-144</strain>
    </source>
</reference>
<feature type="domain" description="SLBB" evidence="17">
    <location>
        <begin position="154"/>
        <end position="233"/>
    </location>
</feature>
<dbReference type="PROSITE" id="PS51257">
    <property type="entry name" value="PROKAR_LIPOPROTEIN"/>
    <property type="match status" value="1"/>
</dbReference>
<gene>
    <name evidence="18" type="ORF">SAMN05192529_13426</name>
</gene>
<keyword evidence="4" id="KW-1134">Transmembrane beta strand</keyword>
<protein>
    <submittedName>
        <fullName evidence="18">Polysaccharide export outer membrane protein</fullName>
    </submittedName>
</protein>
<comment type="subcellular location">
    <subcellularLocation>
        <location evidence="1">Cell outer membrane</location>
        <topology evidence="1">Multi-pass membrane protein</topology>
    </subcellularLocation>
</comment>
<dbReference type="Proteomes" id="UP000199041">
    <property type="component" value="Unassembled WGS sequence"/>
</dbReference>
<dbReference type="PANTHER" id="PTHR33619:SF3">
    <property type="entry name" value="POLYSACCHARIDE EXPORT PROTEIN GFCE-RELATED"/>
    <property type="match status" value="1"/>
</dbReference>
<dbReference type="STRING" id="551991.SAMN05192529_13426"/>
<name>A0A1H4CPP9_9BACT</name>
<evidence type="ECO:0000313" key="19">
    <source>
        <dbReference type="Proteomes" id="UP000199041"/>
    </source>
</evidence>
<keyword evidence="9" id="KW-0406">Ion transport</keyword>
<evidence type="ECO:0000259" key="16">
    <source>
        <dbReference type="Pfam" id="PF02563"/>
    </source>
</evidence>
<dbReference type="RefSeq" id="WP_211481893.1">
    <property type="nucleotide sequence ID" value="NZ_FNQY01000034.1"/>
</dbReference>
<dbReference type="InterPro" id="IPR003715">
    <property type="entry name" value="Poly_export_N"/>
</dbReference>
<keyword evidence="11" id="KW-0472">Membrane</keyword>
<comment type="similarity">
    <text evidence="2">Belongs to the BexD/CtrA/VexA family.</text>
</comment>
<dbReference type="GO" id="GO:0046930">
    <property type="term" value="C:pore complex"/>
    <property type="evidence" value="ECO:0007669"/>
    <property type="project" value="UniProtKB-KW"/>
</dbReference>
<dbReference type="Pfam" id="PF22461">
    <property type="entry name" value="SLBB_2"/>
    <property type="match status" value="1"/>
</dbReference>
<evidence type="ECO:0000256" key="12">
    <source>
        <dbReference type="ARBA" id="ARBA00023139"/>
    </source>
</evidence>
<dbReference type="GO" id="GO:0009279">
    <property type="term" value="C:cell outer membrane"/>
    <property type="evidence" value="ECO:0007669"/>
    <property type="project" value="UniProtKB-SubCell"/>
</dbReference>
<evidence type="ECO:0000256" key="5">
    <source>
        <dbReference type="ARBA" id="ARBA00022597"/>
    </source>
</evidence>
<keyword evidence="10" id="KW-0626">Porin</keyword>
<keyword evidence="6" id="KW-0812">Transmembrane</keyword>
<keyword evidence="7 15" id="KW-0732">Signal</keyword>
<evidence type="ECO:0000256" key="15">
    <source>
        <dbReference type="SAM" id="SignalP"/>
    </source>
</evidence>
<keyword evidence="13" id="KW-0998">Cell outer membrane</keyword>
<keyword evidence="5" id="KW-0762">Sugar transport</keyword>
<feature type="chain" id="PRO_5011553072" evidence="15">
    <location>
        <begin position="25"/>
        <end position="271"/>
    </location>
</feature>
<dbReference type="Gene3D" id="3.30.1950.10">
    <property type="entry name" value="wza like domain"/>
    <property type="match status" value="1"/>
</dbReference>
<evidence type="ECO:0000256" key="2">
    <source>
        <dbReference type="ARBA" id="ARBA00009450"/>
    </source>
</evidence>
<dbReference type="GO" id="GO:0006811">
    <property type="term" value="P:monoatomic ion transport"/>
    <property type="evidence" value="ECO:0007669"/>
    <property type="project" value="UniProtKB-KW"/>
</dbReference>
<evidence type="ECO:0000256" key="13">
    <source>
        <dbReference type="ARBA" id="ARBA00023237"/>
    </source>
</evidence>
<dbReference type="PANTHER" id="PTHR33619">
    <property type="entry name" value="POLYSACCHARIDE EXPORT PROTEIN GFCE-RELATED"/>
    <property type="match status" value="1"/>
</dbReference>
<dbReference type="Pfam" id="PF02563">
    <property type="entry name" value="Poly_export"/>
    <property type="match status" value="1"/>
</dbReference>
<evidence type="ECO:0000256" key="1">
    <source>
        <dbReference type="ARBA" id="ARBA00004571"/>
    </source>
</evidence>
<feature type="signal peptide" evidence="15">
    <location>
        <begin position="1"/>
        <end position="24"/>
    </location>
</feature>
<evidence type="ECO:0000256" key="3">
    <source>
        <dbReference type="ARBA" id="ARBA00022448"/>
    </source>
</evidence>
<dbReference type="InterPro" id="IPR049712">
    <property type="entry name" value="Poly_export"/>
</dbReference>
<evidence type="ECO:0000256" key="11">
    <source>
        <dbReference type="ARBA" id="ARBA00023136"/>
    </source>
</evidence>